<keyword evidence="2" id="KW-1185">Reference proteome</keyword>
<proteinExistence type="predicted"/>
<comment type="caution">
    <text evidence="1">The sequence shown here is derived from an EMBL/GenBank/DDBJ whole genome shotgun (WGS) entry which is preliminary data.</text>
</comment>
<dbReference type="OrthoDB" id="1753669at2"/>
<dbReference type="RefSeq" id="WP_039678000.1">
    <property type="nucleotide sequence ID" value="NZ_JAWGXO010000004.1"/>
</dbReference>
<sequence length="77" mass="8716">MDNNSSYNYNEFLQKPVEVNTYLSSVPIVGEVIDSDENSITIAPTFSNSGSDYHKSNFDKENTYYLPNNSIISLKEI</sequence>
<dbReference type="AlphaFoldDB" id="A0A0B3W1A1"/>
<evidence type="ECO:0000313" key="1">
    <source>
        <dbReference type="EMBL" id="KHS58788.1"/>
    </source>
</evidence>
<gene>
    <name evidence="1" type="ORF">QX51_00805</name>
</gene>
<protein>
    <submittedName>
        <fullName evidence="1">Uncharacterized protein</fullName>
    </submittedName>
</protein>
<dbReference type="Proteomes" id="UP000031189">
    <property type="component" value="Unassembled WGS sequence"/>
</dbReference>
<name>A0A0B3W1A1_9FIRM</name>
<accession>A0A0B3W1A1</accession>
<organism evidence="1 2">
    <name type="scientific">Terrisporobacter othiniensis</name>
    <dbReference type="NCBI Taxonomy" id="1577792"/>
    <lineage>
        <taxon>Bacteria</taxon>
        <taxon>Bacillati</taxon>
        <taxon>Bacillota</taxon>
        <taxon>Clostridia</taxon>
        <taxon>Peptostreptococcales</taxon>
        <taxon>Peptostreptococcaceae</taxon>
        <taxon>Terrisporobacter</taxon>
    </lineage>
</organism>
<dbReference type="EMBL" id="JWHR01000009">
    <property type="protein sequence ID" value="KHS58788.1"/>
    <property type="molecule type" value="Genomic_DNA"/>
</dbReference>
<reference evidence="1 2" key="1">
    <citation type="submission" date="2014-12" db="EMBL/GenBank/DDBJ databases">
        <title>Draft genome sequence of Terrisporobacter sp. 08-306576, isolated from the blood culture of a bacteremia patient.</title>
        <authorList>
            <person name="Lund L.C."/>
            <person name="Sydenham T.V."/>
            <person name="Hogh S.V."/>
            <person name="Skov M.N."/>
            <person name="Kemp M."/>
            <person name="Justesen U.S."/>
        </authorList>
    </citation>
    <scope>NUCLEOTIDE SEQUENCE [LARGE SCALE GENOMIC DNA]</scope>
    <source>
        <strain evidence="1 2">08-306576</strain>
    </source>
</reference>
<evidence type="ECO:0000313" key="2">
    <source>
        <dbReference type="Proteomes" id="UP000031189"/>
    </source>
</evidence>